<name>A0A8C5RVR5_LATLA</name>
<accession>A0A8C5RVR5</accession>
<dbReference type="Pfam" id="PF25030">
    <property type="entry name" value="M-HEAT_ATR"/>
    <property type="match status" value="1"/>
</dbReference>
<evidence type="ECO:0000256" key="2">
    <source>
        <dbReference type="ARBA" id="ARBA00012513"/>
    </source>
</evidence>
<evidence type="ECO:0000313" key="8">
    <source>
        <dbReference type="Ensembl" id="ENSLLTP00000007937.1"/>
    </source>
</evidence>
<keyword evidence="5" id="KW-0808">Transferase</keyword>
<dbReference type="PANTHER" id="PTHR11139">
    <property type="entry name" value="ATAXIA TELANGIECTASIA MUTATED ATM -RELATED"/>
    <property type="match status" value="1"/>
</dbReference>
<keyword evidence="9" id="KW-1185">Reference proteome</keyword>
<dbReference type="InterPro" id="IPR056803">
    <property type="entry name" value="ATR-like_N-HEAT"/>
</dbReference>
<sequence length="1533" mass="174078">MHLYFSTTPEEYNTVVQKPRQILCQFIDRILVDVDVVALELMKKTESQPSSVMLLDFILHIMKSSPLVFVNGTGPDQQNDTDSSCIEFSNWIIARLLRISASPNCHILHENISNVICSLLCLFKVKNCVLFNLVTKELLYLLQDLISIHEKNIERILSWPAIVSRFSCNSTVNLGNLSSVKLQLNGMNNVECLEMTSIRILTHIVSYMFFKPQDIILFGIGCSLLDYGSPKVKNLSMVFLTELVELGGLPEDLANNFFSFLFGILQSIPVMDSTELELYEEPLLILVRTLFPFQINSHETFEPIYLNILLEKLHALFEADVLRFLQSMKIKEVLCHVLQYFLMYVPAGYESAVPVRNTYINHICRFFISAIGCQVEQEYLLSPLYVVLKIVAAEIIQELQCSCYPETSDTDGGSSSSSDDVPQKRLRLSPEIRSNSVFLLSLLPKRLHLNWRNTVYQHALQSPHEAVRTSCIKGFPILLHKLGIEVCTTLDHIQDESLLVQKAYAGIIGDLACCLSGSFNLRPPSAELGNQLKINNILCSRFIVTSEGEKHAVKADVFKPFLYLIENNIPSPVKLDLIKNIPLLCKHLDFRNDALNVKTVVGAFLKLLEDPDKNVRVAFSSHIKYILNASDSEEEFIKELFVSRMKEAYTNAKMSRNNELKDTLILTTGDIGRSATGDLVRFALLHLLHCLLSKSASVAGSAYTEIRMLASAKSVKLQAFFSQYKKPICQFLAESLHSTQMALLANTPQQSSEMQKQEIVHQRDMVLDMLSEIANVFDFPDLNRFLSRILQVLLPDLAAKASPAASVLIRMIAKQLNVNRREILINNFKYIFSHLVCFCSKDELERALHYLKNETEIELGSLLRQDFQGLHNELLLRLGEHYQQVFNGLSILASFALNDDPYQGPKNITSAEEMADYLQPKLLGILAFFNMQLLSSSIGIEDKKMALNSLMALMTLMGPKHITAVRVKMMTTLRTGLRYKEDFPQLCCKAWDCFVRCLDQSHLGSLLSHVIVALLPLIHIQQKETAAIFHFLIVENRDAVQDFLHEIYFLPDHPELKEIQIVLQQSRKKTSRNTDLQTVLQLSMKAIQHENVDVRIHALTSLKETLYKNQEKLIKYSTDSETVEPVVSRLVTVLLIGCQDVNSHVRLLSGECLGELGAIDPGRLDFSTSDNQGKGLLFVAGVEDSNFAYGLLMELTRAFLAYADNVRAQDSASYAIQELLSIYNHNEMSTDEPGAALWKMFPEHIQEILEPHLKTRYKSYQKAINWSKMKKPIYLSKLGKNFAEWSASWAGYLITKVRHDLASKVFNCCSIIMKNDFKVTIYLLPHILVYVLLGCSQEDQQEVYAEIMAVLKNDDTCTRRCEDSASDLSHLSTQTVFSMLDHLTQWARYKFQKLSVEKSNPGKPKASNEEYEEYQNVARFLDLIPQDTLAAASFHSKAYTRAVMHFESFIIEKKQDIQKHLGFLQKLYAAMHEPDAVEGVSALRKAEPSLKEQILEHESIGLLRDATACYDRAIQLEPEQVIRDFFYLGFILK</sequence>
<keyword evidence="5" id="KW-0418">Kinase</keyword>
<evidence type="ECO:0000259" key="7">
    <source>
        <dbReference type="PROSITE" id="PS51189"/>
    </source>
</evidence>
<dbReference type="Ensembl" id="ENSLLTT00000008232.1">
    <property type="protein sequence ID" value="ENSLLTP00000007937.1"/>
    <property type="gene ID" value="ENSLLTG00000005821.1"/>
</dbReference>
<dbReference type="GO" id="GO:0004674">
    <property type="term" value="F:protein serine/threonine kinase activity"/>
    <property type="evidence" value="ECO:0007669"/>
    <property type="project" value="UniProtKB-KW"/>
</dbReference>
<keyword evidence="4" id="KW-0227">DNA damage</keyword>
<dbReference type="Pfam" id="PF08064">
    <property type="entry name" value="UME"/>
    <property type="match status" value="1"/>
</dbReference>
<dbReference type="Proteomes" id="UP000694406">
    <property type="component" value="Unplaced"/>
</dbReference>
<feature type="domain" description="FAT" evidence="7">
    <location>
        <begin position="1428"/>
        <end position="1533"/>
    </location>
</feature>
<evidence type="ECO:0000313" key="9">
    <source>
        <dbReference type="Proteomes" id="UP000694406"/>
    </source>
</evidence>
<dbReference type="InterPro" id="IPR050517">
    <property type="entry name" value="DDR_Repair_Kinase"/>
</dbReference>
<reference evidence="8" key="1">
    <citation type="submission" date="2025-08" db="UniProtKB">
        <authorList>
            <consortium name="Ensembl"/>
        </authorList>
    </citation>
    <scope>IDENTIFICATION</scope>
</reference>
<gene>
    <name evidence="8" type="primary">ATR</name>
</gene>
<dbReference type="InterPro" id="IPR012993">
    <property type="entry name" value="UME"/>
</dbReference>
<keyword evidence="3" id="KW-0723">Serine/threonine-protein kinase</keyword>
<dbReference type="GO" id="GO:0005634">
    <property type="term" value="C:nucleus"/>
    <property type="evidence" value="ECO:0007669"/>
    <property type="project" value="UniProtKB-SubCell"/>
</dbReference>
<dbReference type="InterPro" id="IPR011989">
    <property type="entry name" value="ARM-like"/>
</dbReference>
<dbReference type="GeneTree" id="ENSGT00940000155714"/>
<protein>
    <recommendedName>
        <fullName evidence="2">non-specific serine/threonine protein kinase</fullName>
        <ecNumber evidence="2">2.7.11.1</ecNumber>
    </recommendedName>
</protein>
<dbReference type="InterPro" id="IPR056802">
    <property type="entry name" value="ATR-like_M-HEAT"/>
</dbReference>
<evidence type="ECO:0000256" key="5">
    <source>
        <dbReference type="ARBA" id="ARBA00022777"/>
    </source>
</evidence>
<reference evidence="8" key="2">
    <citation type="submission" date="2025-09" db="UniProtKB">
        <authorList>
            <consortium name="Ensembl"/>
        </authorList>
    </citation>
    <scope>IDENTIFICATION</scope>
</reference>
<dbReference type="EC" id="2.7.11.1" evidence="2"/>
<dbReference type="Gene3D" id="1.25.10.10">
    <property type="entry name" value="Leucine-rich Repeat Variant"/>
    <property type="match status" value="2"/>
</dbReference>
<dbReference type="SUPFAM" id="SSF48371">
    <property type="entry name" value="ARM repeat"/>
    <property type="match status" value="1"/>
</dbReference>
<evidence type="ECO:0000256" key="1">
    <source>
        <dbReference type="ARBA" id="ARBA00004123"/>
    </source>
</evidence>
<dbReference type="InterPro" id="IPR014009">
    <property type="entry name" value="PIK_FAT"/>
</dbReference>
<evidence type="ECO:0000256" key="3">
    <source>
        <dbReference type="ARBA" id="ARBA00022527"/>
    </source>
</evidence>
<dbReference type="GO" id="GO:0005694">
    <property type="term" value="C:chromosome"/>
    <property type="evidence" value="ECO:0007669"/>
    <property type="project" value="TreeGrafter"/>
</dbReference>
<dbReference type="PROSITE" id="PS51189">
    <property type="entry name" value="FAT"/>
    <property type="match status" value="1"/>
</dbReference>
<dbReference type="GO" id="GO:0006281">
    <property type="term" value="P:DNA repair"/>
    <property type="evidence" value="ECO:0007669"/>
    <property type="project" value="TreeGrafter"/>
</dbReference>
<dbReference type="SMART" id="SM00802">
    <property type="entry name" value="UME"/>
    <property type="match status" value="1"/>
</dbReference>
<dbReference type="GO" id="GO:0000723">
    <property type="term" value="P:telomere maintenance"/>
    <property type="evidence" value="ECO:0007669"/>
    <property type="project" value="TreeGrafter"/>
</dbReference>
<keyword evidence="6" id="KW-0539">Nucleus</keyword>
<organism evidence="8 9">
    <name type="scientific">Laticauda laticaudata</name>
    <name type="common">Blue-ringed sea krait</name>
    <name type="synonym">Blue-lipped sea krait</name>
    <dbReference type="NCBI Taxonomy" id="8630"/>
    <lineage>
        <taxon>Eukaryota</taxon>
        <taxon>Metazoa</taxon>
        <taxon>Chordata</taxon>
        <taxon>Craniata</taxon>
        <taxon>Vertebrata</taxon>
        <taxon>Euteleostomi</taxon>
        <taxon>Lepidosauria</taxon>
        <taxon>Squamata</taxon>
        <taxon>Bifurcata</taxon>
        <taxon>Unidentata</taxon>
        <taxon>Episquamata</taxon>
        <taxon>Toxicofera</taxon>
        <taxon>Serpentes</taxon>
        <taxon>Colubroidea</taxon>
        <taxon>Elapidae</taxon>
        <taxon>Laticaudinae</taxon>
        <taxon>Laticauda</taxon>
    </lineage>
</organism>
<evidence type="ECO:0000256" key="6">
    <source>
        <dbReference type="ARBA" id="ARBA00023242"/>
    </source>
</evidence>
<dbReference type="InterPro" id="IPR016024">
    <property type="entry name" value="ARM-type_fold"/>
</dbReference>
<dbReference type="FunFam" id="1.25.10.10:FF:000149">
    <property type="entry name" value="Serine/threonine-protein kinase ATR"/>
    <property type="match status" value="1"/>
</dbReference>
<dbReference type="Pfam" id="PF25032">
    <property type="entry name" value="N-HEAT_ATR"/>
    <property type="match status" value="1"/>
</dbReference>
<comment type="subcellular location">
    <subcellularLocation>
        <location evidence="1">Nucleus</location>
    </subcellularLocation>
</comment>
<dbReference type="GO" id="GO:0000077">
    <property type="term" value="P:DNA damage checkpoint signaling"/>
    <property type="evidence" value="ECO:0007669"/>
    <property type="project" value="TreeGrafter"/>
</dbReference>
<proteinExistence type="predicted"/>
<evidence type="ECO:0000256" key="4">
    <source>
        <dbReference type="ARBA" id="ARBA00022763"/>
    </source>
</evidence>
<dbReference type="PANTHER" id="PTHR11139:SF69">
    <property type="entry name" value="SERINE_THREONINE-PROTEIN KINASE ATR"/>
    <property type="match status" value="1"/>
</dbReference>